<comment type="caution">
    <text evidence="3">The sequence shown here is derived from an EMBL/GenBank/DDBJ whole genome shotgun (WGS) entry which is preliminary data.</text>
</comment>
<keyword evidence="2" id="KW-0812">Transmembrane</keyword>
<organism evidence="3 4">
    <name type="scientific">Bradyrhizobium lablabi</name>
    <dbReference type="NCBI Taxonomy" id="722472"/>
    <lineage>
        <taxon>Bacteria</taxon>
        <taxon>Pseudomonadati</taxon>
        <taxon>Pseudomonadota</taxon>
        <taxon>Alphaproteobacteria</taxon>
        <taxon>Hyphomicrobiales</taxon>
        <taxon>Nitrobacteraceae</taxon>
        <taxon>Bradyrhizobium</taxon>
    </lineage>
</organism>
<name>A0A0R3N9T2_9BRAD</name>
<dbReference type="STRING" id="722472.SAMN05444321_7047"/>
<feature type="region of interest" description="Disordered" evidence="1">
    <location>
        <begin position="61"/>
        <end position="89"/>
    </location>
</feature>
<keyword evidence="2" id="KW-0472">Membrane</keyword>
<reference evidence="3 4" key="1">
    <citation type="submission" date="2014-03" db="EMBL/GenBank/DDBJ databases">
        <title>Bradyrhizobium valentinum sp. nov., isolated from effective nodules of Lupinus mariae-josephae, a lupine endemic of basic-lime soils in Eastern Spain.</title>
        <authorList>
            <person name="Duran D."/>
            <person name="Rey L."/>
            <person name="Navarro A."/>
            <person name="Busquets A."/>
            <person name="Imperial J."/>
            <person name="Ruiz-Argueso T."/>
        </authorList>
    </citation>
    <scope>NUCLEOTIDE SEQUENCE [LARGE SCALE GENOMIC DNA]</scope>
    <source>
        <strain evidence="3 4">CCBAU 23086</strain>
    </source>
</reference>
<dbReference type="EMBL" id="LLYB01000043">
    <property type="protein sequence ID" value="KRR26765.1"/>
    <property type="molecule type" value="Genomic_DNA"/>
</dbReference>
<dbReference type="AlphaFoldDB" id="A0A0R3N9T2"/>
<evidence type="ECO:0000313" key="4">
    <source>
        <dbReference type="Proteomes" id="UP000051660"/>
    </source>
</evidence>
<evidence type="ECO:0000313" key="3">
    <source>
        <dbReference type="EMBL" id="KRR26765.1"/>
    </source>
</evidence>
<proteinExistence type="predicted"/>
<dbReference type="Proteomes" id="UP000051660">
    <property type="component" value="Unassembled WGS sequence"/>
</dbReference>
<feature type="transmembrane region" description="Helical" evidence="2">
    <location>
        <begin position="20"/>
        <end position="51"/>
    </location>
</feature>
<evidence type="ECO:0000256" key="2">
    <source>
        <dbReference type="SAM" id="Phobius"/>
    </source>
</evidence>
<evidence type="ECO:0000256" key="1">
    <source>
        <dbReference type="SAM" id="MobiDB-lite"/>
    </source>
</evidence>
<protein>
    <submittedName>
        <fullName evidence="3">Uncharacterized protein</fullName>
    </submittedName>
</protein>
<gene>
    <name evidence="3" type="ORF">CQ14_20485</name>
</gene>
<accession>A0A0R3N9T2</accession>
<sequence length="89" mass="9671">MSTLLWSLAKENPWPGLALASLNLVVALSLVGLSLLLGVTISLLAWLHAFVDRVAMPKRRQYMPSASGRTADERSWIASKGLQRGGRAQ</sequence>
<keyword evidence="2" id="KW-1133">Transmembrane helix</keyword>